<name>A0A1K1LLT9_RUMFL</name>
<feature type="transmembrane region" description="Helical" evidence="6">
    <location>
        <begin position="225"/>
        <end position="258"/>
    </location>
</feature>
<sequence>MEKVWKFIKAQPVLIIAFILAVATMFIVPPDREYIGYCNRTVLIELFALMAAVAGLRSIGIFDTATRVILQKTGTVRRLGAVMILICFFSAMLVTNDVALITFVPLTLLIYSNIKDDKSLILTIVLESAAANLGSMMTPVGNPQNLFLYDKYGLTAMTFVKTMLPVGALGLAAVLLLTLFLPKDKCEAPKRNDNKLPVIKAAVYTGVFVLCIAAVFRLVPDWVCLIAAIAAALICDVKLLLKIDYILLATFVCFFVFVGNIARIDAVSEFFYGILTGRELIVSALLSQLISNVPAAVMLAEFTDNGTQLLLGVDIGGFGTIIASMASLIAFQIYRGSDRAQTGKYMGVFTLVNVTLLVLLLGTQLIISHI</sequence>
<feature type="transmembrane region" description="Helical" evidence="6">
    <location>
        <begin position="310"/>
        <end position="334"/>
    </location>
</feature>
<evidence type="ECO:0000256" key="3">
    <source>
        <dbReference type="ARBA" id="ARBA00022692"/>
    </source>
</evidence>
<evidence type="ECO:0000256" key="1">
    <source>
        <dbReference type="ARBA" id="ARBA00004141"/>
    </source>
</evidence>
<evidence type="ECO:0000256" key="5">
    <source>
        <dbReference type="ARBA" id="ARBA00023136"/>
    </source>
</evidence>
<feature type="transmembrane region" description="Helical" evidence="6">
    <location>
        <begin position="82"/>
        <end position="108"/>
    </location>
</feature>
<comment type="subcellular location">
    <subcellularLocation>
        <location evidence="1">Membrane</location>
        <topology evidence="1">Multi-pass membrane protein</topology>
    </subcellularLocation>
</comment>
<evidence type="ECO:0000256" key="6">
    <source>
        <dbReference type="SAM" id="Phobius"/>
    </source>
</evidence>
<dbReference type="EMBL" id="FPIP01000001">
    <property type="protein sequence ID" value="SFW11815.1"/>
    <property type="molecule type" value="Genomic_DNA"/>
</dbReference>
<feature type="domain" description="Citrate transporter-like" evidence="7">
    <location>
        <begin position="15"/>
        <end position="301"/>
    </location>
</feature>
<protein>
    <submittedName>
        <fullName evidence="8">Na+/H+ antiporter NhaD</fullName>
    </submittedName>
</protein>
<dbReference type="PANTHER" id="PTHR43568">
    <property type="entry name" value="P PROTEIN"/>
    <property type="match status" value="1"/>
</dbReference>
<dbReference type="Pfam" id="PF03600">
    <property type="entry name" value="CitMHS"/>
    <property type="match status" value="1"/>
</dbReference>
<keyword evidence="4 6" id="KW-1133">Transmembrane helix</keyword>
<feature type="transmembrane region" description="Helical" evidence="6">
    <location>
        <begin position="346"/>
        <end position="367"/>
    </location>
</feature>
<dbReference type="PANTHER" id="PTHR43568:SF1">
    <property type="entry name" value="P PROTEIN"/>
    <property type="match status" value="1"/>
</dbReference>
<evidence type="ECO:0000313" key="8">
    <source>
        <dbReference type="EMBL" id="SFW11815.1"/>
    </source>
</evidence>
<dbReference type="Proteomes" id="UP000183461">
    <property type="component" value="Unassembled WGS sequence"/>
</dbReference>
<dbReference type="GO" id="GO:0055085">
    <property type="term" value="P:transmembrane transport"/>
    <property type="evidence" value="ECO:0007669"/>
    <property type="project" value="InterPro"/>
</dbReference>
<reference evidence="8 9" key="1">
    <citation type="submission" date="2016-11" db="EMBL/GenBank/DDBJ databases">
        <authorList>
            <person name="Jaros S."/>
            <person name="Januszkiewicz K."/>
            <person name="Wedrychowicz H."/>
        </authorList>
    </citation>
    <scope>NUCLEOTIDE SEQUENCE [LARGE SCALE GENOMIC DNA]</scope>
    <source>
        <strain evidence="8 9">YL228</strain>
    </source>
</reference>
<dbReference type="InterPro" id="IPR051475">
    <property type="entry name" value="Diverse_Ion_Transporter"/>
</dbReference>
<keyword evidence="2" id="KW-0813">Transport</keyword>
<accession>A0A1K1LLT9</accession>
<evidence type="ECO:0000256" key="2">
    <source>
        <dbReference type="ARBA" id="ARBA00022448"/>
    </source>
</evidence>
<keyword evidence="5 6" id="KW-0472">Membrane</keyword>
<feature type="transmembrane region" description="Helical" evidence="6">
    <location>
        <begin position="162"/>
        <end position="181"/>
    </location>
</feature>
<evidence type="ECO:0000259" key="7">
    <source>
        <dbReference type="Pfam" id="PF03600"/>
    </source>
</evidence>
<dbReference type="AlphaFoldDB" id="A0A1K1LLT9"/>
<feature type="transmembrane region" description="Helical" evidence="6">
    <location>
        <begin position="201"/>
        <end position="219"/>
    </location>
</feature>
<evidence type="ECO:0000313" key="9">
    <source>
        <dbReference type="Proteomes" id="UP000183461"/>
    </source>
</evidence>
<feature type="transmembrane region" description="Helical" evidence="6">
    <location>
        <begin position="12"/>
        <end position="30"/>
    </location>
</feature>
<feature type="transmembrane region" description="Helical" evidence="6">
    <location>
        <begin position="120"/>
        <end position="142"/>
    </location>
</feature>
<evidence type="ECO:0000256" key="4">
    <source>
        <dbReference type="ARBA" id="ARBA00022989"/>
    </source>
</evidence>
<gene>
    <name evidence="8" type="ORF">SAMN02910280_0552</name>
</gene>
<dbReference type="GO" id="GO:0016020">
    <property type="term" value="C:membrane"/>
    <property type="evidence" value="ECO:0007669"/>
    <property type="project" value="UniProtKB-SubCell"/>
</dbReference>
<keyword evidence="3 6" id="KW-0812">Transmembrane</keyword>
<feature type="transmembrane region" description="Helical" evidence="6">
    <location>
        <begin position="42"/>
        <end position="62"/>
    </location>
</feature>
<organism evidence="8 9">
    <name type="scientific">Ruminococcus flavefaciens</name>
    <dbReference type="NCBI Taxonomy" id="1265"/>
    <lineage>
        <taxon>Bacteria</taxon>
        <taxon>Bacillati</taxon>
        <taxon>Bacillota</taxon>
        <taxon>Clostridia</taxon>
        <taxon>Eubacteriales</taxon>
        <taxon>Oscillospiraceae</taxon>
        <taxon>Ruminococcus</taxon>
    </lineage>
</organism>
<proteinExistence type="predicted"/>
<dbReference type="InterPro" id="IPR004680">
    <property type="entry name" value="Cit_transptr-like_dom"/>
</dbReference>